<dbReference type="Proteomes" id="UP000473885">
    <property type="component" value="Unassembled WGS sequence"/>
</dbReference>
<dbReference type="OrthoDB" id="9803297at2"/>
<dbReference type="InterPro" id="IPR033524">
    <property type="entry name" value="Glu/Leu/Phe/Val_DH_AS"/>
</dbReference>
<dbReference type="AlphaFoldDB" id="A0A6M0R7I3"/>
<dbReference type="PANTHER" id="PTHR11606">
    <property type="entry name" value="GLUTAMATE DEHYDROGENASE"/>
    <property type="match status" value="1"/>
</dbReference>
<dbReference type="GO" id="GO:0000166">
    <property type="term" value="F:nucleotide binding"/>
    <property type="evidence" value="ECO:0007669"/>
    <property type="project" value="UniProtKB-KW"/>
</dbReference>
<dbReference type="Gene3D" id="3.40.50.720">
    <property type="entry name" value="NAD(P)-binding Rossmann-like Domain"/>
    <property type="match status" value="1"/>
</dbReference>
<dbReference type="InterPro" id="IPR006095">
    <property type="entry name" value="Glu/Leu/Phe/Val/Trp_DH"/>
</dbReference>
<evidence type="ECO:0000256" key="5">
    <source>
        <dbReference type="PIRSR" id="PIRSR000185-1"/>
    </source>
</evidence>
<dbReference type="PANTHER" id="PTHR11606:SF13">
    <property type="entry name" value="GLUTAMATE DEHYDROGENASE 1, MITOCHONDRIAL"/>
    <property type="match status" value="1"/>
</dbReference>
<keyword evidence="11" id="KW-1185">Reference proteome</keyword>
<accession>A0A6M0R7I3</accession>
<evidence type="ECO:0000256" key="2">
    <source>
        <dbReference type="ARBA" id="ARBA00012896"/>
    </source>
</evidence>
<evidence type="ECO:0000256" key="1">
    <source>
        <dbReference type="ARBA" id="ARBA00006382"/>
    </source>
</evidence>
<comment type="similarity">
    <text evidence="1 4 8">Belongs to the Glu/Leu/Phe/Val dehydrogenases family.</text>
</comment>
<keyword evidence="6" id="KW-0520">NAD</keyword>
<dbReference type="PRINTS" id="PR00082">
    <property type="entry name" value="GLFDHDRGNASE"/>
</dbReference>
<protein>
    <recommendedName>
        <fullName evidence="2 4">Glutamate dehydrogenase</fullName>
    </recommendedName>
</protein>
<proteinExistence type="inferred from homology"/>
<evidence type="ECO:0000313" key="10">
    <source>
        <dbReference type="EMBL" id="NEZ46196.1"/>
    </source>
</evidence>
<dbReference type="PROSITE" id="PS00074">
    <property type="entry name" value="GLFV_DEHYDROGENASE"/>
    <property type="match status" value="1"/>
</dbReference>
<feature type="binding site" evidence="6">
    <location>
        <position position="355"/>
    </location>
    <ligand>
        <name>substrate</name>
    </ligand>
</feature>
<comment type="caution">
    <text evidence="10">The sequence shown here is derived from an EMBL/GenBank/DDBJ whole genome shotgun (WGS) entry which is preliminary data.</text>
</comment>
<feature type="binding site" evidence="6">
    <location>
        <position position="222"/>
    </location>
    <ligand>
        <name>NAD(+)</name>
        <dbReference type="ChEBI" id="CHEBI:57540"/>
    </ligand>
</feature>
<dbReference type="InterPro" id="IPR014362">
    <property type="entry name" value="Glu_DH"/>
</dbReference>
<dbReference type="GO" id="GO:0006538">
    <property type="term" value="P:L-glutamate catabolic process"/>
    <property type="evidence" value="ECO:0007669"/>
    <property type="project" value="TreeGrafter"/>
</dbReference>
<dbReference type="PIRSF" id="PIRSF000185">
    <property type="entry name" value="Glu_DH"/>
    <property type="match status" value="1"/>
</dbReference>
<dbReference type="Pfam" id="PF02812">
    <property type="entry name" value="ELFV_dehydrog_N"/>
    <property type="match status" value="1"/>
</dbReference>
<feature type="active site" description="Proton donor" evidence="5">
    <location>
        <position position="107"/>
    </location>
</feature>
<dbReference type="CDD" id="cd01076">
    <property type="entry name" value="NAD_bind_1_Glu_DH"/>
    <property type="match status" value="1"/>
</dbReference>
<dbReference type="InterPro" id="IPR036291">
    <property type="entry name" value="NAD(P)-bd_dom_sf"/>
</dbReference>
<evidence type="ECO:0000256" key="6">
    <source>
        <dbReference type="PIRSR" id="PIRSR000185-2"/>
    </source>
</evidence>
<dbReference type="GO" id="GO:0004352">
    <property type="term" value="F:glutamate dehydrogenase (NAD+) activity"/>
    <property type="evidence" value="ECO:0007669"/>
    <property type="project" value="TreeGrafter"/>
</dbReference>
<gene>
    <name evidence="10" type="ORF">FDF74_03095</name>
</gene>
<evidence type="ECO:0000256" key="4">
    <source>
        <dbReference type="PIRNR" id="PIRNR000185"/>
    </source>
</evidence>
<dbReference type="InterPro" id="IPR033922">
    <property type="entry name" value="NAD_bind_Glu_DH"/>
</dbReference>
<evidence type="ECO:0000313" key="11">
    <source>
        <dbReference type="Proteomes" id="UP000473885"/>
    </source>
</evidence>
<dbReference type="Pfam" id="PF00208">
    <property type="entry name" value="ELFV_dehydrog"/>
    <property type="match status" value="1"/>
</dbReference>
<name>A0A6M0R7I3_9CLOT</name>
<dbReference type="SUPFAM" id="SSF53223">
    <property type="entry name" value="Aminoacid dehydrogenase-like, N-terminal domain"/>
    <property type="match status" value="1"/>
</dbReference>
<feature type="binding site" evidence="6">
    <location>
        <position position="71"/>
    </location>
    <ligand>
        <name>substrate</name>
    </ligand>
</feature>
<reference evidence="10 11" key="1">
    <citation type="submission" date="2019-04" db="EMBL/GenBank/DDBJ databases">
        <title>Genome sequencing of Clostridium botulinum Groups I-IV and Clostridium butyricum.</title>
        <authorList>
            <person name="Brunt J."/>
            <person name="Van Vliet A.H.M."/>
            <person name="Stringer S.C."/>
            <person name="Carter A.T."/>
            <person name="Peck M.W."/>
        </authorList>
    </citation>
    <scope>NUCLEOTIDE SEQUENCE [LARGE SCALE GENOMIC DNA]</scope>
    <source>
        <strain evidence="10 11">IFR 18/094</strain>
    </source>
</reference>
<evidence type="ECO:0000256" key="7">
    <source>
        <dbReference type="PIRSR" id="PIRSR000185-3"/>
    </source>
</evidence>
<dbReference type="RefSeq" id="WP_050607511.1">
    <property type="nucleotide sequence ID" value="NZ_CABKUB010000006.1"/>
</dbReference>
<dbReference type="SMART" id="SM00839">
    <property type="entry name" value="ELFV_dehydrog"/>
    <property type="match status" value="1"/>
</dbReference>
<feature type="site" description="Important for catalysis" evidence="7">
    <location>
        <position position="147"/>
    </location>
</feature>
<evidence type="ECO:0000256" key="8">
    <source>
        <dbReference type="RuleBase" id="RU004417"/>
    </source>
</evidence>
<dbReference type="SUPFAM" id="SSF51735">
    <property type="entry name" value="NAD(P)-binding Rossmann-fold domains"/>
    <property type="match status" value="1"/>
</dbReference>
<evidence type="ECO:0000259" key="9">
    <source>
        <dbReference type="SMART" id="SM00839"/>
    </source>
</evidence>
<dbReference type="InterPro" id="IPR006096">
    <property type="entry name" value="Glu/Leu/Phe/Val/Trp_DH_C"/>
</dbReference>
<feature type="domain" description="Glutamate/phenylalanine/leucine/valine/L-tryptophan dehydrogenase C-terminal" evidence="9">
    <location>
        <begin position="184"/>
        <end position="419"/>
    </location>
</feature>
<dbReference type="InterPro" id="IPR046346">
    <property type="entry name" value="Aminoacid_DH-like_N_sf"/>
</dbReference>
<dbReference type="FunFam" id="3.40.50.10860:FF:000003">
    <property type="entry name" value="Glutamate dehydrogenase"/>
    <property type="match status" value="1"/>
</dbReference>
<dbReference type="Gene3D" id="3.40.50.10860">
    <property type="entry name" value="Leucine Dehydrogenase, chain A, domain 1"/>
    <property type="match status" value="1"/>
</dbReference>
<sequence length="421" mass="45832">MAKENLNPFENAQKQVKKACDKLGMEPAVYEILKEPAKVLEVSIPVKMDDGSVKVFKGFRAQHNDAVGPTKGGVRFHQNVSRDEVKALSIWMTFKCAVTGIPYGGGKGGIIVDPKTLSTGELERLTRGYIDAIHKFIGEKVDVPAPDVNTNGQIMAWMVDEYNKLVGRSAIGVITGKPVEFGGSLGRSAATGFGVAVTAREAAAKLGIDMKKAKLAIQGIGNVGGSTVVNCQKLGGTVVAMAEWCREKGTYAIYNENGLDGNEMLAYIKEHGNLLGFPGAKEISLEEFWALDVDILIPAALENAITKEVAESIKAKLVCEAANGPTTPEADEILNKKGITLTPDILTNAGGVTVSYFEWVQNLYGYYWTEEVVEQKEEEAMVNAFNDIWKIKEEYNVPMREAAYMHSIKKVAAAMKLRGWY</sequence>
<keyword evidence="6" id="KW-0547">Nucleotide-binding</keyword>
<evidence type="ECO:0000256" key="3">
    <source>
        <dbReference type="ARBA" id="ARBA00023002"/>
    </source>
</evidence>
<organism evidence="10 11">
    <name type="scientific">Clostridium niameyense</name>
    <dbReference type="NCBI Taxonomy" id="1622073"/>
    <lineage>
        <taxon>Bacteria</taxon>
        <taxon>Bacillati</taxon>
        <taxon>Bacillota</taxon>
        <taxon>Clostridia</taxon>
        <taxon>Eubacteriales</taxon>
        <taxon>Clostridiaceae</taxon>
        <taxon>Clostridium</taxon>
    </lineage>
</organism>
<feature type="binding site" evidence="6">
    <location>
        <position position="95"/>
    </location>
    <ligand>
        <name>substrate</name>
    </ligand>
</feature>
<dbReference type="InterPro" id="IPR006097">
    <property type="entry name" value="Glu/Leu/Phe/Val/Trp_DH_dimer"/>
</dbReference>
<dbReference type="EMBL" id="SXDP01000002">
    <property type="protein sequence ID" value="NEZ46196.1"/>
    <property type="molecule type" value="Genomic_DNA"/>
</dbReference>
<keyword evidence="3 4" id="KW-0560">Oxidoreductase</keyword>
<feature type="binding site" evidence="6">
    <location>
        <position position="191"/>
    </location>
    <ligand>
        <name>NAD(+)</name>
        <dbReference type="ChEBI" id="CHEBI:57540"/>
    </ligand>
</feature>